<dbReference type="InterPro" id="IPR013694">
    <property type="entry name" value="VIT"/>
</dbReference>
<evidence type="ECO:0000259" key="3">
    <source>
        <dbReference type="PROSITE" id="PS51468"/>
    </source>
</evidence>
<evidence type="ECO:0000259" key="2">
    <source>
        <dbReference type="PROSITE" id="PS50234"/>
    </source>
</evidence>
<evidence type="ECO:0000313" key="5">
    <source>
        <dbReference type="Proteomes" id="UP000319817"/>
    </source>
</evidence>
<name>A0A517P2R7_9BACT</name>
<dbReference type="SMART" id="SM00609">
    <property type="entry name" value="VIT"/>
    <property type="match status" value="1"/>
</dbReference>
<dbReference type="AlphaFoldDB" id="A0A517P2R7"/>
<dbReference type="SUPFAM" id="SSF53300">
    <property type="entry name" value="vWA-like"/>
    <property type="match status" value="1"/>
</dbReference>
<feature type="domain" description="VWFA" evidence="2">
    <location>
        <begin position="293"/>
        <end position="468"/>
    </location>
</feature>
<dbReference type="InterPro" id="IPR002035">
    <property type="entry name" value="VWF_A"/>
</dbReference>
<keyword evidence="5" id="KW-1185">Reference proteome</keyword>
<dbReference type="Proteomes" id="UP000319817">
    <property type="component" value="Chromosome"/>
</dbReference>
<dbReference type="PANTHER" id="PTHR45737">
    <property type="entry name" value="VON WILLEBRAND FACTOR A DOMAIN-CONTAINING PROTEIN 5A"/>
    <property type="match status" value="1"/>
</dbReference>
<proteinExistence type="predicted"/>
<dbReference type="Gene3D" id="3.40.50.410">
    <property type="entry name" value="von Willebrand factor, type A domain"/>
    <property type="match status" value="1"/>
</dbReference>
<dbReference type="Pfam" id="PF08487">
    <property type="entry name" value="VIT"/>
    <property type="match status" value="1"/>
</dbReference>
<evidence type="ECO:0000313" key="4">
    <source>
        <dbReference type="EMBL" id="QDT13671.1"/>
    </source>
</evidence>
<dbReference type="SMART" id="SM00327">
    <property type="entry name" value="VWA"/>
    <property type="match status" value="1"/>
</dbReference>
<gene>
    <name evidence="4" type="ORF">K239x_56910</name>
</gene>
<dbReference type="PROSITE" id="PS50234">
    <property type="entry name" value="VWFA"/>
    <property type="match status" value="1"/>
</dbReference>
<protein>
    <submittedName>
        <fullName evidence="4">von Willebrand factor type A domain protein</fullName>
    </submittedName>
</protein>
<evidence type="ECO:0000256" key="1">
    <source>
        <dbReference type="SAM" id="MobiDB-lite"/>
    </source>
</evidence>
<sequence length="804" mass="88986">MFRNAIAVIALVSTIGIGQSSVHAQGMLISSDPDHIHRLPRIISRPVPGQPGFLYDIAKLEIDASIRGQVAEVQVGQTFKNRTNRVLQVKFVFPLPYDGAIDQMTFMVDGEELEGRLLEADKAHEIYQSYVRRSQDPALVQWIGTGMFQTQVFPVPAGAERTVSLRYTQLCRRSGSLNDWLLPLSPTKFTCSPIAEVAIRGRIRSETKLGNVYSPTHDIEIDRSGEKVVKFEYEAKGKVPDSDFRMMWDTGDSPVQVSVVAHRPKKNEDGYFMLMIQPQLPEPQGDQKKIGKNVILVMDKSGSMKGEKIDQARKAADYVVGKLKGRDRFTLINYDSVVENFRSELTSADKETRTDAIEYIDSMLAGGSTNIDEALKQALAMAQQADGPAYVVFMTDGRPTVGERNAMKIADNAKRQLGDATRLFSLGVGHDVNSRLLDKLASICLGQTMYVRPGQPLDQVVSRLYDRIGAPALTDAKLKLTIDGKEGRTRQLYPSEMYDLFSGDQLVIVGRYRKAGKLQINLSGDYLGERQKFVFDNELPKTTGSGKNIFVERLWATRRIGQIIDDIDLHGENKEMVDELITLSKRHGILTPYTAYLAEEKTDLNDMQAGRRVTQSNLRALQQESGRLAFSQRAFKGGLKSANRANDALGDMEMNMGMDMSAMAPGYAAGPSNSRGASAQSLGRQRQLAVPNVAGNSFGMQPIPTSGTNATGQASKPAQVLNRKSVSEVVRRIGSKTFYLRAERLVDSEATKEQIAAAKTIAQFSDAYFDLLKNLDEEQKKYLAQEKEVLVLVGDQAYVIALAK</sequence>
<feature type="compositionally biased region" description="Polar residues" evidence="1">
    <location>
        <begin position="671"/>
        <end position="684"/>
    </location>
</feature>
<dbReference type="OrthoDB" id="9784383at2"/>
<feature type="domain" description="VIT" evidence="3">
    <location>
        <begin position="41"/>
        <end position="169"/>
    </location>
</feature>
<dbReference type="PROSITE" id="PS51468">
    <property type="entry name" value="VIT"/>
    <property type="match status" value="1"/>
</dbReference>
<reference evidence="4 5" key="1">
    <citation type="submission" date="2019-02" db="EMBL/GenBank/DDBJ databases">
        <title>Deep-cultivation of Planctomycetes and their phenomic and genomic characterization uncovers novel biology.</title>
        <authorList>
            <person name="Wiegand S."/>
            <person name="Jogler M."/>
            <person name="Boedeker C."/>
            <person name="Pinto D."/>
            <person name="Vollmers J."/>
            <person name="Rivas-Marin E."/>
            <person name="Kohn T."/>
            <person name="Peeters S.H."/>
            <person name="Heuer A."/>
            <person name="Rast P."/>
            <person name="Oberbeckmann S."/>
            <person name="Bunk B."/>
            <person name="Jeske O."/>
            <person name="Meyerdierks A."/>
            <person name="Storesund J.E."/>
            <person name="Kallscheuer N."/>
            <person name="Luecker S."/>
            <person name="Lage O.M."/>
            <person name="Pohl T."/>
            <person name="Merkel B.J."/>
            <person name="Hornburger P."/>
            <person name="Mueller R.-W."/>
            <person name="Bruemmer F."/>
            <person name="Labrenz M."/>
            <person name="Spormann A.M."/>
            <person name="Op den Camp H."/>
            <person name="Overmann J."/>
            <person name="Amann R."/>
            <person name="Jetten M.S.M."/>
            <person name="Mascher T."/>
            <person name="Medema M.H."/>
            <person name="Devos D.P."/>
            <person name="Kaster A.-K."/>
            <person name="Ovreas L."/>
            <person name="Rohde M."/>
            <person name="Galperin M.Y."/>
            <person name="Jogler C."/>
        </authorList>
    </citation>
    <scope>NUCLEOTIDE SEQUENCE [LARGE SCALE GENOMIC DNA]</scope>
    <source>
        <strain evidence="4 5">K23_9</strain>
    </source>
</reference>
<feature type="region of interest" description="Disordered" evidence="1">
    <location>
        <begin position="667"/>
        <end position="686"/>
    </location>
</feature>
<organism evidence="4 5">
    <name type="scientific">Stieleria marina</name>
    <dbReference type="NCBI Taxonomy" id="1930275"/>
    <lineage>
        <taxon>Bacteria</taxon>
        <taxon>Pseudomonadati</taxon>
        <taxon>Planctomycetota</taxon>
        <taxon>Planctomycetia</taxon>
        <taxon>Pirellulales</taxon>
        <taxon>Pirellulaceae</taxon>
        <taxon>Stieleria</taxon>
    </lineage>
</organism>
<dbReference type="RefSeq" id="WP_145421426.1">
    <property type="nucleotide sequence ID" value="NZ_CP036526.1"/>
</dbReference>
<dbReference type="EMBL" id="CP036526">
    <property type="protein sequence ID" value="QDT13671.1"/>
    <property type="molecule type" value="Genomic_DNA"/>
</dbReference>
<dbReference type="Pfam" id="PF00092">
    <property type="entry name" value="VWA"/>
    <property type="match status" value="1"/>
</dbReference>
<accession>A0A517P2R7</accession>
<dbReference type="InterPro" id="IPR036465">
    <property type="entry name" value="vWFA_dom_sf"/>
</dbReference>
<dbReference type="PANTHER" id="PTHR45737:SF6">
    <property type="entry name" value="VON WILLEBRAND FACTOR A DOMAIN-CONTAINING PROTEIN 5A"/>
    <property type="match status" value="1"/>
</dbReference>